<dbReference type="OrthoDB" id="64893at2759"/>
<dbReference type="KEGG" id="cput:CONPUDRAFT_162184"/>
<proteinExistence type="inferred from homology"/>
<dbReference type="EC" id="3.2.1.-" evidence="1"/>
<dbReference type="InterPro" id="IPR036434">
    <property type="entry name" value="Beta_cellobiohydrolase_sf"/>
</dbReference>
<dbReference type="AlphaFoldDB" id="A0A5M3N0F3"/>
<dbReference type="GO" id="GO:0004553">
    <property type="term" value="F:hydrolase activity, hydrolyzing O-glycosyl compounds"/>
    <property type="evidence" value="ECO:0007669"/>
    <property type="project" value="InterPro"/>
</dbReference>
<protein>
    <recommendedName>
        <fullName evidence="1">Glucanase</fullName>
        <ecNumber evidence="1">3.2.1.-</ecNumber>
    </recommendedName>
</protein>
<dbReference type="SUPFAM" id="SSF51989">
    <property type="entry name" value="Glycosyl hydrolases family 6, cellulases"/>
    <property type="match status" value="1"/>
</dbReference>
<organism evidence="2 3">
    <name type="scientific">Coniophora puteana (strain RWD-64-598)</name>
    <name type="common">Brown rot fungus</name>
    <dbReference type="NCBI Taxonomy" id="741705"/>
    <lineage>
        <taxon>Eukaryota</taxon>
        <taxon>Fungi</taxon>
        <taxon>Dikarya</taxon>
        <taxon>Basidiomycota</taxon>
        <taxon>Agaricomycotina</taxon>
        <taxon>Agaricomycetes</taxon>
        <taxon>Agaricomycetidae</taxon>
        <taxon>Boletales</taxon>
        <taxon>Coniophorineae</taxon>
        <taxon>Coniophoraceae</taxon>
        <taxon>Coniophora</taxon>
    </lineage>
</organism>
<dbReference type="PRINTS" id="PR00733">
    <property type="entry name" value="GLHYDRLASE6"/>
</dbReference>
<dbReference type="EMBL" id="JH711574">
    <property type="protein sequence ID" value="EIW84862.1"/>
    <property type="molecule type" value="Genomic_DNA"/>
</dbReference>
<dbReference type="Proteomes" id="UP000053558">
    <property type="component" value="Unassembled WGS sequence"/>
</dbReference>
<dbReference type="GeneID" id="19204689"/>
<comment type="similarity">
    <text evidence="1">Belongs to the glycosyl hydrolase family 6.</text>
</comment>
<dbReference type="PANTHER" id="PTHR34876:SF4">
    <property type="entry name" value="1,4-BETA-D-GLUCAN CELLOBIOHYDROLASE C-RELATED"/>
    <property type="match status" value="1"/>
</dbReference>
<dbReference type="PANTHER" id="PTHR34876">
    <property type="match status" value="1"/>
</dbReference>
<keyword evidence="1" id="KW-0136">Cellulose degradation</keyword>
<name>A0A5M3N0F3_CONPW</name>
<dbReference type="InterPro" id="IPR016288">
    <property type="entry name" value="Beta_cellobiohydrolase"/>
</dbReference>
<evidence type="ECO:0000256" key="1">
    <source>
        <dbReference type="RuleBase" id="RU361186"/>
    </source>
</evidence>
<accession>A0A5M3N0F3</accession>
<keyword evidence="3" id="KW-1185">Reference proteome</keyword>
<comment type="caution">
    <text evidence="2">The sequence shown here is derived from an EMBL/GenBank/DDBJ whole genome shotgun (WGS) entry which is preliminary data.</text>
</comment>
<sequence>MLYINALSPLLQQQGFSAQFIVDQGRSGVQNIRNAWGDWCNIKGAGFGECDGTSNSSAPRYDSTCSLSDSLQPAPEAGTWFQQYFEALVTNAAPSL</sequence>
<dbReference type="RefSeq" id="XP_007764536.1">
    <property type="nucleotide sequence ID" value="XM_007766346.1"/>
</dbReference>
<evidence type="ECO:0000313" key="2">
    <source>
        <dbReference type="EMBL" id="EIW84862.1"/>
    </source>
</evidence>
<keyword evidence="1" id="KW-0119">Carbohydrate metabolism</keyword>
<evidence type="ECO:0000313" key="3">
    <source>
        <dbReference type="Proteomes" id="UP000053558"/>
    </source>
</evidence>
<gene>
    <name evidence="2" type="ORF">CONPUDRAFT_162184</name>
</gene>
<dbReference type="Pfam" id="PF01341">
    <property type="entry name" value="Glyco_hydro_6"/>
    <property type="match status" value="1"/>
</dbReference>
<keyword evidence="1 2" id="KW-0378">Hydrolase</keyword>
<dbReference type="Gene3D" id="3.20.20.40">
    <property type="entry name" value="1, 4-beta cellobiohydrolase"/>
    <property type="match status" value="1"/>
</dbReference>
<keyword evidence="1" id="KW-0624">Polysaccharide degradation</keyword>
<dbReference type="GO" id="GO:0030245">
    <property type="term" value="P:cellulose catabolic process"/>
    <property type="evidence" value="ECO:0007669"/>
    <property type="project" value="UniProtKB-KW"/>
</dbReference>
<reference evidence="3" key="1">
    <citation type="journal article" date="2012" name="Science">
        <title>The Paleozoic origin of enzymatic lignin decomposition reconstructed from 31 fungal genomes.</title>
        <authorList>
            <person name="Floudas D."/>
            <person name="Binder M."/>
            <person name="Riley R."/>
            <person name="Barry K."/>
            <person name="Blanchette R.A."/>
            <person name="Henrissat B."/>
            <person name="Martinez A.T."/>
            <person name="Otillar R."/>
            <person name="Spatafora J.W."/>
            <person name="Yadav J.S."/>
            <person name="Aerts A."/>
            <person name="Benoit I."/>
            <person name="Boyd A."/>
            <person name="Carlson A."/>
            <person name="Copeland A."/>
            <person name="Coutinho P.M."/>
            <person name="de Vries R.P."/>
            <person name="Ferreira P."/>
            <person name="Findley K."/>
            <person name="Foster B."/>
            <person name="Gaskell J."/>
            <person name="Glotzer D."/>
            <person name="Gorecki P."/>
            <person name="Heitman J."/>
            <person name="Hesse C."/>
            <person name="Hori C."/>
            <person name="Igarashi K."/>
            <person name="Jurgens J.A."/>
            <person name="Kallen N."/>
            <person name="Kersten P."/>
            <person name="Kohler A."/>
            <person name="Kuees U."/>
            <person name="Kumar T.K.A."/>
            <person name="Kuo A."/>
            <person name="LaButti K."/>
            <person name="Larrondo L.F."/>
            <person name="Lindquist E."/>
            <person name="Ling A."/>
            <person name="Lombard V."/>
            <person name="Lucas S."/>
            <person name="Lundell T."/>
            <person name="Martin R."/>
            <person name="McLaughlin D.J."/>
            <person name="Morgenstern I."/>
            <person name="Morin E."/>
            <person name="Murat C."/>
            <person name="Nagy L.G."/>
            <person name="Nolan M."/>
            <person name="Ohm R.A."/>
            <person name="Patyshakuliyeva A."/>
            <person name="Rokas A."/>
            <person name="Ruiz-Duenas F.J."/>
            <person name="Sabat G."/>
            <person name="Salamov A."/>
            <person name="Samejima M."/>
            <person name="Schmutz J."/>
            <person name="Slot J.C."/>
            <person name="St John F."/>
            <person name="Stenlid J."/>
            <person name="Sun H."/>
            <person name="Sun S."/>
            <person name="Syed K."/>
            <person name="Tsang A."/>
            <person name="Wiebenga A."/>
            <person name="Young D."/>
            <person name="Pisabarro A."/>
            <person name="Eastwood D.C."/>
            <person name="Martin F."/>
            <person name="Cullen D."/>
            <person name="Grigoriev I.V."/>
            <person name="Hibbett D.S."/>
        </authorList>
    </citation>
    <scope>NUCLEOTIDE SEQUENCE [LARGE SCALE GENOMIC DNA]</scope>
    <source>
        <strain evidence="3">RWD-64-598 SS2</strain>
    </source>
</reference>
<keyword evidence="1" id="KW-0326">Glycosidase</keyword>